<sequence>MLWLQSYGSRLLQMVVTVIGVSFLTFCLTWLAPGDPASMLLEASDTIVSEETLAQTRHELGLDKPFLVQYGNWAAGVLQGDMGMSYSAKKPVTAKLLEGFKGTLLLAFVTMVLVVLISLPLGILSAVKRNRLPDHLVRGVSFIGVSMPSFWLGLLLLYVFGLKLRLFPIAQSEVTAAGIVLPALTLAIYMSSKYMRQVRTVVLEELNQDYVTGIRARGLSEMAILWKHVLPNAMLPLITLLGMSMGWLLGGVAVVEIVFSWPGIGNMAVRAITMRDYPLIEGFVLWISLVYMSINFLVDLSYTYLNPRLRREVRR</sequence>
<evidence type="ECO:0000256" key="12">
    <source>
        <dbReference type="ARBA" id="ARBA00044774"/>
    </source>
</evidence>
<dbReference type="InterPro" id="IPR035906">
    <property type="entry name" value="MetI-like_sf"/>
</dbReference>
<evidence type="ECO:0000256" key="6">
    <source>
        <dbReference type="ARBA" id="ARBA00022989"/>
    </source>
</evidence>
<evidence type="ECO:0000313" key="15">
    <source>
        <dbReference type="EMBL" id="SFI24169.1"/>
    </source>
</evidence>
<keyword evidence="8" id="KW-0921">Nickel transport</keyword>
<dbReference type="PROSITE" id="PS50928">
    <property type="entry name" value="ABC_TM1"/>
    <property type="match status" value="1"/>
</dbReference>
<reference evidence="15 16" key="1">
    <citation type="submission" date="2016-10" db="EMBL/GenBank/DDBJ databases">
        <authorList>
            <person name="de Groot N.N."/>
        </authorList>
    </citation>
    <scope>NUCLEOTIDE SEQUENCE [LARGE SCALE GENOMIC DNA]</scope>
    <source>
        <strain evidence="15 16">Z108</strain>
    </source>
</reference>
<keyword evidence="3" id="KW-1003">Cell membrane</keyword>
<evidence type="ECO:0000256" key="1">
    <source>
        <dbReference type="ARBA" id="ARBA00004651"/>
    </source>
</evidence>
<dbReference type="NCBIfam" id="NF045470">
    <property type="entry name" value="Opp2B"/>
    <property type="match status" value="1"/>
</dbReference>
<dbReference type="AlphaFoldDB" id="A0A1I3GL31"/>
<keyword evidence="9 13" id="KW-0472">Membrane</keyword>
<dbReference type="PANTHER" id="PTHR43163">
    <property type="entry name" value="DIPEPTIDE TRANSPORT SYSTEM PERMEASE PROTEIN DPPB-RELATED"/>
    <property type="match status" value="1"/>
</dbReference>
<name>A0A1I3GL31_SELRU</name>
<gene>
    <name evidence="15" type="ORF">SAMN04487861_12313</name>
</gene>
<dbReference type="CDD" id="cd06261">
    <property type="entry name" value="TM_PBP2"/>
    <property type="match status" value="1"/>
</dbReference>
<evidence type="ECO:0000256" key="7">
    <source>
        <dbReference type="ARBA" id="ARBA00023065"/>
    </source>
</evidence>
<dbReference type="EMBL" id="FOQK01000023">
    <property type="protein sequence ID" value="SFI24169.1"/>
    <property type="molecule type" value="Genomic_DNA"/>
</dbReference>
<dbReference type="GO" id="GO:0005886">
    <property type="term" value="C:plasma membrane"/>
    <property type="evidence" value="ECO:0007669"/>
    <property type="project" value="UniProtKB-SubCell"/>
</dbReference>
<dbReference type="InterPro" id="IPR045621">
    <property type="entry name" value="BPD_transp_1_N"/>
</dbReference>
<dbReference type="InterPro" id="IPR000515">
    <property type="entry name" value="MetI-like"/>
</dbReference>
<dbReference type="GO" id="GO:0015099">
    <property type="term" value="F:nickel cation transmembrane transporter activity"/>
    <property type="evidence" value="ECO:0007669"/>
    <property type="project" value="InterPro"/>
</dbReference>
<feature type="transmembrane region" description="Helical" evidence="13">
    <location>
        <begin position="166"/>
        <end position="189"/>
    </location>
</feature>
<dbReference type="OrthoDB" id="9773221at2"/>
<comment type="similarity">
    <text evidence="10">Belongs to the binding-protein-dependent transport system permease family. OppBC subfamily.</text>
</comment>
<evidence type="ECO:0000256" key="8">
    <source>
        <dbReference type="ARBA" id="ARBA00023112"/>
    </source>
</evidence>
<protein>
    <recommendedName>
        <fullName evidence="12">Nickel import system permease protein NikB</fullName>
    </recommendedName>
</protein>
<evidence type="ECO:0000256" key="9">
    <source>
        <dbReference type="ARBA" id="ARBA00023136"/>
    </source>
</evidence>
<evidence type="ECO:0000313" key="16">
    <source>
        <dbReference type="Proteomes" id="UP000183639"/>
    </source>
</evidence>
<evidence type="ECO:0000256" key="2">
    <source>
        <dbReference type="ARBA" id="ARBA00022448"/>
    </source>
</evidence>
<evidence type="ECO:0000256" key="13">
    <source>
        <dbReference type="RuleBase" id="RU363032"/>
    </source>
</evidence>
<feature type="transmembrane region" description="Helical" evidence="13">
    <location>
        <begin position="12"/>
        <end position="32"/>
    </location>
</feature>
<evidence type="ECO:0000256" key="5">
    <source>
        <dbReference type="ARBA" id="ARBA00022692"/>
    </source>
</evidence>
<accession>A0A1I3GL31</accession>
<evidence type="ECO:0000256" key="3">
    <source>
        <dbReference type="ARBA" id="ARBA00022475"/>
    </source>
</evidence>
<comment type="subunit">
    <text evidence="11">The complex is composed of two ATP-binding proteins (NikD and NikE), two transmembrane proteins (NikB and NikC) and a solute-binding protein (NikA).</text>
</comment>
<dbReference type="Pfam" id="PF19300">
    <property type="entry name" value="BPD_transp_1_N"/>
    <property type="match status" value="1"/>
</dbReference>
<evidence type="ECO:0000256" key="11">
    <source>
        <dbReference type="ARBA" id="ARBA00038669"/>
    </source>
</evidence>
<feature type="transmembrane region" description="Helical" evidence="13">
    <location>
        <begin position="237"/>
        <end position="263"/>
    </location>
</feature>
<proteinExistence type="inferred from homology"/>
<feature type="transmembrane region" description="Helical" evidence="13">
    <location>
        <begin position="104"/>
        <end position="127"/>
    </location>
</feature>
<dbReference type="Gene3D" id="1.10.3720.10">
    <property type="entry name" value="MetI-like"/>
    <property type="match status" value="1"/>
</dbReference>
<dbReference type="SUPFAM" id="SSF161098">
    <property type="entry name" value="MetI-like"/>
    <property type="match status" value="1"/>
</dbReference>
<feature type="transmembrane region" description="Helical" evidence="13">
    <location>
        <begin position="139"/>
        <end position="160"/>
    </location>
</feature>
<comment type="subcellular location">
    <subcellularLocation>
        <location evidence="1 13">Cell membrane</location>
        <topology evidence="1 13">Multi-pass membrane protein</topology>
    </subcellularLocation>
</comment>
<feature type="domain" description="ABC transmembrane type-1" evidence="14">
    <location>
        <begin position="100"/>
        <end position="302"/>
    </location>
</feature>
<keyword evidence="5 13" id="KW-0812">Transmembrane</keyword>
<dbReference type="Proteomes" id="UP000183639">
    <property type="component" value="Unassembled WGS sequence"/>
</dbReference>
<keyword evidence="6 13" id="KW-1133">Transmembrane helix</keyword>
<keyword evidence="7" id="KW-0406">Ion transport</keyword>
<dbReference type="Pfam" id="PF00528">
    <property type="entry name" value="BPD_transp_1"/>
    <property type="match status" value="1"/>
</dbReference>
<dbReference type="InterPro" id="IPR050045">
    <property type="entry name" value="Opp2B"/>
</dbReference>
<evidence type="ECO:0000256" key="4">
    <source>
        <dbReference type="ARBA" id="ARBA00022596"/>
    </source>
</evidence>
<keyword evidence="2 13" id="KW-0813">Transport</keyword>
<keyword evidence="4" id="KW-0533">Nickel</keyword>
<evidence type="ECO:0000256" key="10">
    <source>
        <dbReference type="ARBA" id="ARBA00024202"/>
    </source>
</evidence>
<evidence type="ECO:0000259" key="14">
    <source>
        <dbReference type="PROSITE" id="PS50928"/>
    </source>
</evidence>
<feature type="transmembrane region" description="Helical" evidence="13">
    <location>
        <begin position="283"/>
        <end position="305"/>
    </location>
</feature>
<organism evidence="15 16">
    <name type="scientific">Selenomonas ruminantium</name>
    <dbReference type="NCBI Taxonomy" id="971"/>
    <lineage>
        <taxon>Bacteria</taxon>
        <taxon>Bacillati</taxon>
        <taxon>Bacillota</taxon>
        <taxon>Negativicutes</taxon>
        <taxon>Selenomonadales</taxon>
        <taxon>Selenomonadaceae</taxon>
        <taxon>Selenomonas</taxon>
    </lineage>
</organism>
<dbReference type="PANTHER" id="PTHR43163:SF6">
    <property type="entry name" value="DIPEPTIDE TRANSPORT SYSTEM PERMEASE PROTEIN DPPB-RELATED"/>
    <property type="match status" value="1"/>
</dbReference>